<dbReference type="Proteomes" id="UP000000305">
    <property type="component" value="Unassembled WGS sequence"/>
</dbReference>
<organism evidence="3 4">
    <name type="scientific">Daphnia pulex</name>
    <name type="common">Water flea</name>
    <dbReference type="NCBI Taxonomy" id="6669"/>
    <lineage>
        <taxon>Eukaryota</taxon>
        <taxon>Metazoa</taxon>
        <taxon>Ecdysozoa</taxon>
        <taxon>Arthropoda</taxon>
        <taxon>Crustacea</taxon>
        <taxon>Branchiopoda</taxon>
        <taxon>Diplostraca</taxon>
        <taxon>Cladocera</taxon>
        <taxon>Anomopoda</taxon>
        <taxon>Daphniidae</taxon>
        <taxon>Daphnia</taxon>
    </lineage>
</organism>
<evidence type="ECO:0000313" key="3">
    <source>
        <dbReference type="EMBL" id="EFX79727.1"/>
    </source>
</evidence>
<dbReference type="OrthoDB" id="6355631at2759"/>
<evidence type="ECO:0000256" key="2">
    <source>
        <dbReference type="SAM" id="Phobius"/>
    </source>
</evidence>
<keyword evidence="2" id="KW-1133">Transmembrane helix</keyword>
<accession>E9GKR7</accession>
<feature type="compositionally biased region" description="Low complexity" evidence="1">
    <location>
        <begin position="33"/>
        <end position="47"/>
    </location>
</feature>
<dbReference type="KEGG" id="dpx:DAPPUDRAFT_304278"/>
<reference evidence="3 4" key="1">
    <citation type="journal article" date="2011" name="Science">
        <title>The ecoresponsive genome of Daphnia pulex.</title>
        <authorList>
            <person name="Colbourne J.K."/>
            <person name="Pfrender M.E."/>
            <person name="Gilbert D."/>
            <person name="Thomas W.K."/>
            <person name="Tucker A."/>
            <person name="Oakley T.H."/>
            <person name="Tokishita S."/>
            <person name="Aerts A."/>
            <person name="Arnold G.J."/>
            <person name="Basu M.K."/>
            <person name="Bauer D.J."/>
            <person name="Caceres C.E."/>
            <person name="Carmel L."/>
            <person name="Casola C."/>
            <person name="Choi J.H."/>
            <person name="Detter J.C."/>
            <person name="Dong Q."/>
            <person name="Dusheyko S."/>
            <person name="Eads B.D."/>
            <person name="Frohlich T."/>
            <person name="Geiler-Samerotte K.A."/>
            <person name="Gerlach D."/>
            <person name="Hatcher P."/>
            <person name="Jogdeo S."/>
            <person name="Krijgsveld J."/>
            <person name="Kriventseva E.V."/>
            <person name="Kultz D."/>
            <person name="Laforsch C."/>
            <person name="Lindquist E."/>
            <person name="Lopez J."/>
            <person name="Manak J.R."/>
            <person name="Muller J."/>
            <person name="Pangilinan J."/>
            <person name="Patwardhan R.P."/>
            <person name="Pitluck S."/>
            <person name="Pritham E.J."/>
            <person name="Rechtsteiner A."/>
            <person name="Rho M."/>
            <person name="Rogozin I.B."/>
            <person name="Sakarya O."/>
            <person name="Salamov A."/>
            <person name="Schaack S."/>
            <person name="Shapiro H."/>
            <person name="Shiga Y."/>
            <person name="Skalitzky C."/>
            <person name="Smith Z."/>
            <person name="Souvorov A."/>
            <person name="Sung W."/>
            <person name="Tang Z."/>
            <person name="Tsuchiya D."/>
            <person name="Tu H."/>
            <person name="Vos H."/>
            <person name="Wang M."/>
            <person name="Wolf Y.I."/>
            <person name="Yamagata H."/>
            <person name="Yamada T."/>
            <person name="Ye Y."/>
            <person name="Shaw J.R."/>
            <person name="Andrews J."/>
            <person name="Crease T.J."/>
            <person name="Tang H."/>
            <person name="Lucas S.M."/>
            <person name="Robertson H.M."/>
            <person name="Bork P."/>
            <person name="Koonin E.V."/>
            <person name="Zdobnov E.M."/>
            <person name="Grigoriev I.V."/>
            <person name="Lynch M."/>
            <person name="Boore J.L."/>
        </authorList>
    </citation>
    <scope>NUCLEOTIDE SEQUENCE [LARGE SCALE GENOMIC DNA]</scope>
</reference>
<sequence length="91" mass="9574">MLLDLDNVKGKCLAFGVVIFIVLVIVIITGLTSPSGSGKWPSPSNSSDMDAVHNGTNEEPFMLGAIGQYGSNRNTIGVDKTGHIKTKWGVG</sequence>
<keyword evidence="2" id="KW-0812">Transmembrane</keyword>
<feature type="transmembrane region" description="Helical" evidence="2">
    <location>
        <begin position="12"/>
        <end position="32"/>
    </location>
</feature>
<proteinExistence type="predicted"/>
<protein>
    <submittedName>
        <fullName evidence="3">Uncharacterized protein</fullName>
    </submittedName>
</protein>
<name>E9GKR7_DAPPU</name>
<evidence type="ECO:0000313" key="4">
    <source>
        <dbReference type="Proteomes" id="UP000000305"/>
    </source>
</evidence>
<dbReference type="HOGENOM" id="CLU_2429291_0_0_1"/>
<dbReference type="AlphaFoldDB" id="E9GKR7"/>
<gene>
    <name evidence="3" type="ORF">DAPPUDRAFT_304278</name>
</gene>
<keyword evidence="2" id="KW-0472">Membrane</keyword>
<dbReference type="EMBL" id="GL732550">
    <property type="protein sequence ID" value="EFX79727.1"/>
    <property type="molecule type" value="Genomic_DNA"/>
</dbReference>
<keyword evidence="4" id="KW-1185">Reference proteome</keyword>
<dbReference type="InParanoid" id="E9GKR7"/>
<feature type="region of interest" description="Disordered" evidence="1">
    <location>
        <begin position="33"/>
        <end position="54"/>
    </location>
</feature>
<evidence type="ECO:0000256" key="1">
    <source>
        <dbReference type="SAM" id="MobiDB-lite"/>
    </source>
</evidence>